<gene>
    <name evidence="1" type="ORF">LOK49_LG09G00349</name>
</gene>
<evidence type="ECO:0000313" key="2">
    <source>
        <dbReference type="Proteomes" id="UP001060215"/>
    </source>
</evidence>
<dbReference type="Proteomes" id="UP001060215">
    <property type="component" value="Chromosome 8"/>
</dbReference>
<name>A0ACC0GHN7_9ERIC</name>
<reference evidence="1 2" key="1">
    <citation type="journal article" date="2022" name="Plant J.">
        <title>Chromosome-level genome of Camellia lanceoleosa provides a valuable resource for understanding genome evolution and self-incompatibility.</title>
        <authorList>
            <person name="Gong W."/>
            <person name="Xiao S."/>
            <person name="Wang L."/>
            <person name="Liao Z."/>
            <person name="Chang Y."/>
            <person name="Mo W."/>
            <person name="Hu G."/>
            <person name="Li W."/>
            <person name="Zhao G."/>
            <person name="Zhu H."/>
            <person name="Hu X."/>
            <person name="Ji K."/>
            <person name="Xiang X."/>
            <person name="Song Q."/>
            <person name="Yuan D."/>
            <person name="Jin S."/>
            <person name="Zhang L."/>
        </authorList>
    </citation>
    <scope>NUCLEOTIDE SEQUENCE [LARGE SCALE GENOMIC DNA]</scope>
    <source>
        <strain evidence="1">SQ_2022a</strain>
    </source>
</reference>
<proteinExistence type="predicted"/>
<sequence length="598" mass="65172">MSQQNKQASTSTPANPPLKRKRGRPRKDENLVHKEKPAESPQPAPSDDVRTNQHTEFDPSDDIDNDMVGQVVSGVIEGSFDAGYFLSVRTGNTGTLLRGVVFQPGLFTPITAANDVAPQAKMYQRREFPIPVLNLHSQVDGSTSIPQPERNNERPVRLENRAPTIPALVLPFELQSGSPSTLASPNTRGSHDCGVWEGLGISSLTPPSKEAAYVAKNESDAFMGGKTIPKENSEFGLEKQSTPDSIPLTDKKGSPSARDSSYCGVGGESNVCTLTPAYKEAVSVTKKESEPFMKEKIVPGQNSEFGLKKQSATHDSPDPRDSSYCGIWGGSKNQSSTFMGEKTVLEQTSEFGLKKQSTPQTNTFLKIDPRKDLPQQLSEFGLENQSASWLQPVASFPRVNQSAFGKIPITDYLYASLGAKNVPNHNSEFGLENQFAVTTQSASVMTPLTDSMGGLKDTPQQNSGPALDNQLIPQQNSKFGFENVSTKQDEIMQDLEDSTLLERRNIDGEGTKDVNVVLEIGSQRSVDIFHGKENMDQVPQIQHRAVDFGLESSELAHDELKSGNPELQQTPAGAKTDTSQIMQSECIKDSGRDEITQN</sequence>
<protein>
    <submittedName>
        <fullName evidence="1">Uncharacterized protein</fullName>
    </submittedName>
</protein>
<dbReference type="EMBL" id="CM045765">
    <property type="protein sequence ID" value="KAI8000677.1"/>
    <property type="molecule type" value="Genomic_DNA"/>
</dbReference>
<evidence type="ECO:0000313" key="1">
    <source>
        <dbReference type="EMBL" id="KAI8000677.1"/>
    </source>
</evidence>
<comment type="caution">
    <text evidence="1">The sequence shown here is derived from an EMBL/GenBank/DDBJ whole genome shotgun (WGS) entry which is preliminary data.</text>
</comment>
<organism evidence="1 2">
    <name type="scientific">Camellia lanceoleosa</name>
    <dbReference type="NCBI Taxonomy" id="1840588"/>
    <lineage>
        <taxon>Eukaryota</taxon>
        <taxon>Viridiplantae</taxon>
        <taxon>Streptophyta</taxon>
        <taxon>Embryophyta</taxon>
        <taxon>Tracheophyta</taxon>
        <taxon>Spermatophyta</taxon>
        <taxon>Magnoliopsida</taxon>
        <taxon>eudicotyledons</taxon>
        <taxon>Gunneridae</taxon>
        <taxon>Pentapetalae</taxon>
        <taxon>asterids</taxon>
        <taxon>Ericales</taxon>
        <taxon>Theaceae</taxon>
        <taxon>Camellia</taxon>
    </lineage>
</organism>
<accession>A0ACC0GHN7</accession>
<keyword evidence="2" id="KW-1185">Reference proteome</keyword>